<dbReference type="InterPro" id="IPR008963">
    <property type="entry name" value="Purple_acid_Pase-like_N"/>
</dbReference>
<dbReference type="PANTHER" id="PTHR22953">
    <property type="entry name" value="ACID PHOSPHATASE RELATED"/>
    <property type="match status" value="1"/>
</dbReference>
<evidence type="ECO:0000313" key="5">
    <source>
        <dbReference type="Proteomes" id="UP001274830"/>
    </source>
</evidence>
<comment type="caution">
    <text evidence="4">The sequence shown here is derived from an EMBL/GenBank/DDBJ whole genome shotgun (WGS) entry which is preliminary data.</text>
</comment>
<keyword evidence="1 2" id="KW-0732">Signal</keyword>
<accession>A0AAE0TST4</accession>
<feature type="domain" description="Purple acid phosphatase N-terminal" evidence="3">
    <location>
        <begin position="29"/>
        <end position="108"/>
    </location>
</feature>
<feature type="signal peptide" evidence="2">
    <location>
        <begin position="1"/>
        <end position="16"/>
    </location>
</feature>
<dbReference type="AlphaFoldDB" id="A0AAE0TST4"/>
<dbReference type="PANTHER" id="PTHR22953:SF153">
    <property type="entry name" value="PURPLE ACID PHOSPHATASE"/>
    <property type="match status" value="1"/>
</dbReference>
<evidence type="ECO:0000256" key="1">
    <source>
        <dbReference type="ARBA" id="ARBA00022729"/>
    </source>
</evidence>
<dbReference type="Gene3D" id="2.60.40.380">
    <property type="entry name" value="Purple acid phosphatase-like, N-terminal"/>
    <property type="match status" value="1"/>
</dbReference>
<evidence type="ECO:0000256" key="2">
    <source>
        <dbReference type="SAM" id="SignalP"/>
    </source>
</evidence>
<keyword evidence="5" id="KW-1185">Reference proteome</keyword>
<organism evidence="4 5">
    <name type="scientific">Recurvomyces mirabilis</name>
    <dbReference type="NCBI Taxonomy" id="574656"/>
    <lineage>
        <taxon>Eukaryota</taxon>
        <taxon>Fungi</taxon>
        <taxon>Dikarya</taxon>
        <taxon>Ascomycota</taxon>
        <taxon>Pezizomycotina</taxon>
        <taxon>Dothideomycetes</taxon>
        <taxon>Dothideomycetidae</taxon>
        <taxon>Mycosphaerellales</taxon>
        <taxon>Teratosphaeriaceae</taxon>
        <taxon>Recurvomyces</taxon>
    </lineage>
</organism>
<evidence type="ECO:0000259" key="3">
    <source>
        <dbReference type="Pfam" id="PF16656"/>
    </source>
</evidence>
<dbReference type="InterPro" id="IPR039331">
    <property type="entry name" value="PAPs-like"/>
</dbReference>
<dbReference type="Proteomes" id="UP001274830">
    <property type="component" value="Unassembled WGS sequence"/>
</dbReference>
<feature type="chain" id="PRO_5042283808" description="Purple acid phosphatase N-terminal domain-containing protein" evidence="2">
    <location>
        <begin position="17"/>
        <end position="189"/>
    </location>
</feature>
<evidence type="ECO:0000313" key="4">
    <source>
        <dbReference type="EMBL" id="KAK3671370.1"/>
    </source>
</evidence>
<dbReference type="GO" id="GO:0003993">
    <property type="term" value="F:acid phosphatase activity"/>
    <property type="evidence" value="ECO:0007669"/>
    <property type="project" value="InterPro"/>
</dbReference>
<dbReference type="Pfam" id="PF16656">
    <property type="entry name" value="Pur_ac_phosph_N"/>
    <property type="match status" value="1"/>
</dbReference>
<sequence>MSTLCLISIFVTTTLAVNYPPIPSVGISPVQQRIAINGPSSMTVGWNTYQKLAQPCVQYGTSSTNLSLQSCSSTSITFVSSRIFSNAVTLTGRMPATTYYYKIVPGNSTVDHFLSPRAAGDTTPFNMAVVVDLGEAALTDSLRTSGTLSRNLAQNADSYEVVVHPGDFAYADDWYLRLGKLLDGKLLMK</sequence>
<dbReference type="GO" id="GO:0046872">
    <property type="term" value="F:metal ion binding"/>
    <property type="evidence" value="ECO:0007669"/>
    <property type="project" value="InterPro"/>
</dbReference>
<dbReference type="SUPFAM" id="SSF49363">
    <property type="entry name" value="Purple acid phosphatase, N-terminal domain"/>
    <property type="match status" value="1"/>
</dbReference>
<dbReference type="InterPro" id="IPR015914">
    <property type="entry name" value="PAPs_N"/>
</dbReference>
<name>A0AAE0TST4_9PEZI</name>
<reference evidence="4" key="1">
    <citation type="submission" date="2023-07" db="EMBL/GenBank/DDBJ databases">
        <title>Black Yeasts Isolated from many extreme environments.</title>
        <authorList>
            <person name="Coleine C."/>
            <person name="Stajich J.E."/>
            <person name="Selbmann L."/>
        </authorList>
    </citation>
    <scope>NUCLEOTIDE SEQUENCE</scope>
    <source>
        <strain evidence="4">CCFEE 5485</strain>
    </source>
</reference>
<proteinExistence type="predicted"/>
<dbReference type="EMBL" id="JAUTXT010000044">
    <property type="protein sequence ID" value="KAK3671370.1"/>
    <property type="molecule type" value="Genomic_DNA"/>
</dbReference>
<gene>
    <name evidence="4" type="ORF">LTR78_008831</name>
</gene>
<protein>
    <recommendedName>
        <fullName evidence="3">Purple acid phosphatase N-terminal domain-containing protein</fullName>
    </recommendedName>
</protein>